<feature type="coiled-coil region" evidence="1">
    <location>
        <begin position="74"/>
        <end position="108"/>
    </location>
</feature>
<protein>
    <submittedName>
        <fullName evidence="2">Uncharacterized protein</fullName>
    </submittedName>
</protein>
<dbReference type="AlphaFoldDB" id="A0A6C0EV55"/>
<accession>A0A6C0EV55</accession>
<keyword evidence="1" id="KW-0175">Coiled coil</keyword>
<evidence type="ECO:0000313" key="2">
    <source>
        <dbReference type="EMBL" id="QHT32179.1"/>
    </source>
</evidence>
<dbReference type="EMBL" id="MN738932">
    <property type="protein sequence ID" value="QHT32179.1"/>
    <property type="molecule type" value="Genomic_DNA"/>
</dbReference>
<sequence length="257" mass="31257">MVLYECTNCNFSTLIKCHYIRHSRTNKHLDTLNLSIDKNVCKYCNKEFKHMQSMYRHIKYTCKQNKDEDVKELVRLMNLRLEQKDKELELHKKQIDTQEKQIEKLMGKLQINIHGNVIQNIQLLPYKETDYSHLTEKDYVGAIKRVNFCVRHIIEKIHFNPSKPENMNIYISNLKDKYMMMYEGGNWNIKNKTELDNLYDDKEMLLEDWLDKEQHKYPELKEKFERYINNKEKDDTLNMIKDDIKMMLYNKKCLIEN</sequence>
<name>A0A6C0EV55_9ZZZZ</name>
<reference evidence="2" key="1">
    <citation type="journal article" date="2020" name="Nature">
        <title>Giant virus diversity and host interactions through global metagenomics.</title>
        <authorList>
            <person name="Schulz F."/>
            <person name="Roux S."/>
            <person name="Paez-Espino D."/>
            <person name="Jungbluth S."/>
            <person name="Walsh D.A."/>
            <person name="Denef V.J."/>
            <person name="McMahon K.D."/>
            <person name="Konstantinidis K.T."/>
            <person name="Eloe-Fadrosh E.A."/>
            <person name="Kyrpides N.C."/>
            <person name="Woyke T."/>
        </authorList>
    </citation>
    <scope>NUCLEOTIDE SEQUENCE</scope>
    <source>
        <strain evidence="2">GVMAG-M-3300009159-65</strain>
    </source>
</reference>
<organism evidence="2">
    <name type="scientific">viral metagenome</name>
    <dbReference type="NCBI Taxonomy" id="1070528"/>
    <lineage>
        <taxon>unclassified sequences</taxon>
        <taxon>metagenomes</taxon>
        <taxon>organismal metagenomes</taxon>
    </lineage>
</organism>
<proteinExistence type="predicted"/>
<evidence type="ECO:0000256" key="1">
    <source>
        <dbReference type="SAM" id="Coils"/>
    </source>
</evidence>